<dbReference type="Gramene" id="AET2Gv20582800.1">
    <property type="protein sequence ID" value="AET2Gv20582800.1"/>
    <property type="gene ID" value="AET2Gv20582800"/>
</dbReference>
<keyword evidence="2" id="KW-1185">Reference proteome</keyword>
<dbReference type="InterPro" id="IPR036691">
    <property type="entry name" value="Endo/exonu/phosph_ase_sf"/>
</dbReference>
<reference evidence="1" key="5">
    <citation type="journal article" date="2021" name="G3 (Bethesda)">
        <title>Aegilops tauschii genome assembly Aet v5.0 features greater sequence contiguity and improved annotation.</title>
        <authorList>
            <person name="Wang L."/>
            <person name="Zhu T."/>
            <person name="Rodriguez J.C."/>
            <person name="Deal K.R."/>
            <person name="Dubcovsky J."/>
            <person name="McGuire P.E."/>
            <person name="Lux T."/>
            <person name="Spannagl M."/>
            <person name="Mayer K.F.X."/>
            <person name="Baldrich P."/>
            <person name="Meyers B.C."/>
            <person name="Huo N."/>
            <person name="Gu Y.Q."/>
            <person name="Zhou H."/>
            <person name="Devos K.M."/>
            <person name="Bennetzen J.L."/>
            <person name="Unver T."/>
            <person name="Budak H."/>
            <person name="Gulick P.J."/>
            <person name="Galiba G."/>
            <person name="Kalapos B."/>
            <person name="Nelson D.R."/>
            <person name="Li P."/>
            <person name="You F.M."/>
            <person name="Luo M.C."/>
            <person name="Dvorak J."/>
        </authorList>
    </citation>
    <scope>NUCLEOTIDE SEQUENCE [LARGE SCALE GENOMIC DNA]</scope>
    <source>
        <strain evidence="1">cv. AL8/78</strain>
    </source>
</reference>
<organism evidence="1 2">
    <name type="scientific">Aegilops tauschii subsp. strangulata</name>
    <name type="common">Goatgrass</name>
    <dbReference type="NCBI Taxonomy" id="200361"/>
    <lineage>
        <taxon>Eukaryota</taxon>
        <taxon>Viridiplantae</taxon>
        <taxon>Streptophyta</taxon>
        <taxon>Embryophyta</taxon>
        <taxon>Tracheophyta</taxon>
        <taxon>Spermatophyta</taxon>
        <taxon>Magnoliopsida</taxon>
        <taxon>Liliopsida</taxon>
        <taxon>Poales</taxon>
        <taxon>Poaceae</taxon>
        <taxon>BOP clade</taxon>
        <taxon>Pooideae</taxon>
        <taxon>Triticodae</taxon>
        <taxon>Triticeae</taxon>
        <taxon>Triticinae</taxon>
        <taxon>Aegilops</taxon>
    </lineage>
</organism>
<reference evidence="1" key="4">
    <citation type="submission" date="2019-03" db="UniProtKB">
        <authorList>
            <consortium name="EnsemblPlants"/>
        </authorList>
    </citation>
    <scope>IDENTIFICATION</scope>
</reference>
<dbReference type="PANTHER" id="PTHR33710">
    <property type="entry name" value="BNAC02G09200D PROTEIN"/>
    <property type="match status" value="1"/>
</dbReference>
<dbReference type="Gene3D" id="3.60.10.10">
    <property type="entry name" value="Endonuclease/exonuclease/phosphatase"/>
    <property type="match status" value="1"/>
</dbReference>
<name>A0A453BNW0_AEGTS</name>
<reference evidence="2" key="1">
    <citation type="journal article" date="2014" name="Science">
        <title>Ancient hybridizations among the ancestral genomes of bread wheat.</title>
        <authorList>
            <consortium name="International Wheat Genome Sequencing Consortium,"/>
            <person name="Marcussen T."/>
            <person name="Sandve S.R."/>
            <person name="Heier L."/>
            <person name="Spannagl M."/>
            <person name="Pfeifer M."/>
            <person name="Jakobsen K.S."/>
            <person name="Wulff B.B."/>
            <person name="Steuernagel B."/>
            <person name="Mayer K.F."/>
            <person name="Olsen O.A."/>
        </authorList>
    </citation>
    <scope>NUCLEOTIDE SEQUENCE [LARGE SCALE GENOMIC DNA]</scope>
    <source>
        <strain evidence="2">cv. AL8/78</strain>
    </source>
</reference>
<dbReference type="Proteomes" id="UP000015105">
    <property type="component" value="Chromosome 2D"/>
</dbReference>
<proteinExistence type="predicted"/>
<evidence type="ECO:0008006" key="3">
    <source>
        <dbReference type="Google" id="ProtNLM"/>
    </source>
</evidence>
<sequence length="275" mass="31762">MVAGDFNLVKDPTEKSNDRINQRMIGRFRRCINDLELIDLYLNGRRYTWFNERNAPTLEKLDRVLVSMDWEQAHPSSLLSALSTSVSDHCPLHLVLDPDLRRGRRFHFEAFWIKVDGFQEVVRQAWMAPQATQNPFKRLAAKLKATAKALSSWSDRYNGSIKQQLLIATEVILRLDVAMESRTLSDAELELRRTLKQKLLGLASLQRSIARQRSRVLWLKDGDACTEFFHNHASHRRRKNFISKLKVDDVITSEHDEMAEAVDSFFANLLGEAPD</sequence>
<reference evidence="1" key="3">
    <citation type="journal article" date="2017" name="Nature">
        <title>Genome sequence of the progenitor of the wheat D genome Aegilops tauschii.</title>
        <authorList>
            <person name="Luo M.C."/>
            <person name="Gu Y.Q."/>
            <person name="Puiu D."/>
            <person name="Wang H."/>
            <person name="Twardziok S.O."/>
            <person name="Deal K.R."/>
            <person name="Huo N."/>
            <person name="Zhu T."/>
            <person name="Wang L."/>
            <person name="Wang Y."/>
            <person name="McGuire P.E."/>
            <person name="Liu S."/>
            <person name="Long H."/>
            <person name="Ramasamy R.K."/>
            <person name="Rodriguez J.C."/>
            <person name="Van S.L."/>
            <person name="Yuan L."/>
            <person name="Wang Z."/>
            <person name="Xia Z."/>
            <person name="Xiao L."/>
            <person name="Anderson O.D."/>
            <person name="Ouyang S."/>
            <person name="Liang Y."/>
            <person name="Zimin A.V."/>
            <person name="Pertea G."/>
            <person name="Qi P."/>
            <person name="Bennetzen J.L."/>
            <person name="Dai X."/>
            <person name="Dawson M.W."/>
            <person name="Muller H.G."/>
            <person name="Kugler K."/>
            <person name="Rivarola-Duarte L."/>
            <person name="Spannagl M."/>
            <person name="Mayer K.F.X."/>
            <person name="Lu F.H."/>
            <person name="Bevan M.W."/>
            <person name="Leroy P."/>
            <person name="Li P."/>
            <person name="You F.M."/>
            <person name="Sun Q."/>
            <person name="Liu Z."/>
            <person name="Lyons E."/>
            <person name="Wicker T."/>
            <person name="Salzberg S.L."/>
            <person name="Devos K.M."/>
            <person name="Dvorak J."/>
        </authorList>
    </citation>
    <scope>NUCLEOTIDE SEQUENCE [LARGE SCALE GENOMIC DNA]</scope>
    <source>
        <strain evidence="1">cv. AL8/78</strain>
    </source>
</reference>
<evidence type="ECO:0000313" key="1">
    <source>
        <dbReference type="EnsemblPlants" id="AET2Gv20582800.1"/>
    </source>
</evidence>
<accession>A0A453BNW0</accession>
<dbReference type="EnsemblPlants" id="AET2Gv20582800.1">
    <property type="protein sequence ID" value="AET2Gv20582800.1"/>
    <property type="gene ID" value="AET2Gv20582800"/>
</dbReference>
<dbReference type="PANTHER" id="PTHR33710:SF48">
    <property type="entry name" value="OS02G0307075 PROTEIN"/>
    <property type="match status" value="1"/>
</dbReference>
<dbReference type="AlphaFoldDB" id="A0A453BNW0"/>
<dbReference type="STRING" id="200361.A0A453BNW0"/>
<evidence type="ECO:0000313" key="2">
    <source>
        <dbReference type="Proteomes" id="UP000015105"/>
    </source>
</evidence>
<reference evidence="2" key="2">
    <citation type="journal article" date="2017" name="Nat. Plants">
        <title>The Aegilops tauschii genome reveals multiple impacts of transposons.</title>
        <authorList>
            <person name="Zhao G."/>
            <person name="Zou C."/>
            <person name="Li K."/>
            <person name="Wang K."/>
            <person name="Li T."/>
            <person name="Gao L."/>
            <person name="Zhang X."/>
            <person name="Wang H."/>
            <person name="Yang Z."/>
            <person name="Liu X."/>
            <person name="Jiang W."/>
            <person name="Mao L."/>
            <person name="Kong X."/>
            <person name="Jiao Y."/>
            <person name="Jia J."/>
        </authorList>
    </citation>
    <scope>NUCLEOTIDE SEQUENCE [LARGE SCALE GENOMIC DNA]</scope>
    <source>
        <strain evidence="2">cv. AL8/78</strain>
    </source>
</reference>
<protein>
    <recommendedName>
        <fullName evidence="3">Endonuclease/exonuclease/phosphatase domain-containing protein</fullName>
    </recommendedName>
</protein>
<dbReference type="SUPFAM" id="SSF56219">
    <property type="entry name" value="DNase I-like"/>
    <property type="match status" value="1"/>
</dbReference>